<comment type="subcellular location">
    <subcellularLocation>
        <location evidence="1">Nucleus</location>
    </subcellularLocation>
</comment>
<evidence type="ECO:0000256" key="10">
    <source>
        <dbReference type="SAM" id="MobiDB-lite"/>
    </source>
</evidence>
<dbReference type="STRING" id="6290.A0A0N4VTK7"/>
<dbReference type="PROSITE" id="PS00518">
    <property type="entry name" value="ZF_RING_1"/>
    <property type="match status" value="1"/>
</dbReference>
<dbReference type="InterPro" id="IPR001841">
    <property type="entry name" value="Znf_RING"/>
</dbReference>
<dbReference type="PROSITE" id="PS50089">
    <property type="entry name" value="ZF_RING_2"/>
    <property type="match status" value="1"/>
</dbReference>
<dbReference type="Gene3D" id="3.30.40.10">
    <property type="entry name" value="Zinc/RING finger domain, C3HC4 (zinc finger)"/>
    <property type="match status" value="1"/>
</dbReference>
<keyword evidence="7" id="KW-0234">DNA repair</keyword>
<evidence type="ECO:0000256" key="2">
    <source>
        <dbReference type="ARBA" id="ARBA00022723"/>
    </source>
</evidence>
<evidence type="ECO:0000256" key="4">
    <source>
        <dbReference type="ARBA" id="ARBA00022763"/>
    </source>
</evidence>
<dbReference type="EMBL" id="UZAF01000497">
    <property type="protein sequence ID" value="VDO05899.1"/>
    <property type="molecule type" value="Genomic_DNA"/>
</dbReference>
<evidence type="ECO:0000256" key="1">
    <source>
        <dbReference type="ARBA" id="ARBA00004123"/>
    </source>
</evidence>
<keyword evidence="2" id="KW-0479">Metal-binding</keyword>
<gene>
    <name evidence="12" type="ORF">HPLM_LOCUS625</name>
</gene>
<dbReference type="GO" id="GO:0070531">
    <property type="term" value="C:BRCA1-A complex"/>
    <property type="evidence" value="ECO:0007669"/>
    <property type="project" value="TreeGrafter"/>
</dbReference>
<feature type="region of interest" description="Disordered" evidence="10">
    <location>
        <begin position="334"/>
        <end position="377"/>
    </location>
</feature>
<dbReference type="GO" id="GO:0000724">
    <property type="term" value="P:double-strand break repair via homologous recombination"/>
    <property type="evidence" value="ECO:0007669"/>
    <property type="project" value="TreeGrafter"/>
</dbReference>
<dbReference type="InterPro" id="IPR027370">
    <property type="entry name" value="Znf-RING_euk"/>
</dbReference>
<reference evidence="14" key="1">
    <citation type="submission" date="2017-02" db="UniProtKB">
        <authorList>
            <consortium name="WormBaseParasite"/>
        </authorList>
    </citation>
    <scope>IDENTIFICATION</scope>
</reference>
<evidence type="ECO:0000256" key="9">
    <source>
        <dbReference type="PROSITE-ProRule" id="PRU00175"/>
    </source>
</evidence>
<name>A0A0N4VTK7_HAEPC</name>
<dbReference type="InterPro" id="IPR017907">
    <property type="entry name" value="Znf_RING_CS"/>
</dbReference>
<evidence type="ECO:0000256" key="5">
    <source>
        <dbReference type="ARBA" id="ARBA00022771"/>
    </source>
</evidence>
<sequence>MSAQSLYEYALKINNVMAKIQAELKCGICCSTFSNPVSATCGHVFCKDCLDVVFQRRRIVECPLCRQSINKRSCTPSEQHDSMVKGYLQLGRNFLRDSQEQTLSIPKDVAFMDSQVPVGPDLGYSQIRDFRPEPQFALPKARARRRQPLKIETATKFAKMEDIAEEAECKENTPLQSMNAEFEDQQSTILARRCEKDIARYSQTKSVEVQCNIPDSTCVCHNLRRSLKSYCELNLDYTPESSSDLDALFVLLPELKDLLIENIPTLCQVLKLPHSTTTPTPQAQAVEPVKAPVGCSSRIVALDDFASDDDDGEEMNATQPPALLKSEIVTGPATAVDLNGNKDNSNTENERPSSSCTRSSSDVVLQSSPSNEASDEVGDITIQFPFDSIPCETNGCPSADNNMDTLDQKALVVSVSRLNCLEDEKVVSDFIKMFPQVRYEEDVTCFSTHLVMMNSRKRMIFDLISRYSQFVATSFALPL</sequence>
<dbReference type="GO" id="GO:0045944">
    <property type="term" value="P:positive regulation of transcription by RNA polymerase II"/>
    <property type="evidence" value="ECO:0007669"/>
    <property type="project" value="TreeGrafter"/>
</dbReference>
<proteinExistence type="predicted"/>
<dbReference type="SUPFAM" id="SSF57850">
    <property type="entry name" value="RING/U-box"/>
    <property type="match status" value="1"/>
</dbReference>
<dbReference type="PANTHER" id="PTHR13763:SF0">
    <property type="entry name" value="BREAST CANCER TYPE 1 SUSCEPTIBILITY PROTEIN"/>
    <property type="match status" value="1"/>
</dbReference>
<dbReference type="InterPro" id="IPR031099">
    <property type="entry name" value="BRCA1-associated"/>
</dbReference>
<dbReference type="AlphaFoldDB" id="A0A0N4VTK7"/>
<keyword evidence="5 9" id="KW-0863">Zinc-finger</keyword>
<feature type="domain" description="RING-type" evidence="11">
    <location>
        <begin position="26"/>
        <end position="66"/>
    </location>
</feature>
<evidence type="ECO:0000256" key="7">
    <source>
        <dbReference type="ARBA" id="ARBA00023204"/>
    </source>
</evidence>
<organism evidence="14">
    <name type="scientific">Haemonchus placei</name>
    <name type="common">Barber's pole worm</name>
    <dbReference type="NCBI Taxonomy" id="6290"/>
    <lineage>
        <taxon>Eukaryota</taxon>
        <taxon>Metazoa</taxon>
        <taxon>Ecdysozoa</taxon>
        <taxon>Nematoda</taxon>
        <taxon>Chromadorea</taxon>
        <taxon>Rhabditida</taxon>
        <taxon>Rhabditina</taxon>
        <taxon>Rhabditomorpha</taxon>
        <taxon>Strongyloidea</taxon>
        <taxon>Trichostrongylidae</taxon>
        <taxon>Haemonchus</taxon>
    </lineage>
</organism>
<accession>A0A0N4VTK7</accession>
<dbReference type="SMART" id="SM00184">
    <property type="entry name" value="RING"/>
    <property type="match status" value="1"/>
</dbReference>
<dbReference type="GO" id="GO:0004842">
    <property type="term" value="F:ubiquitin-protein transferase activity"/>
    <property type="evidence" value="ECO:0007669"/>
    <property type="project" value="TreeGrafter"/>
</dbReference>
<dbReference type="Proteomes" id="UP000268014">
    <property type="component" value="Unassembled WGS sequence"/>
</dbReference>
<keyword evidence="6" id="KW-0862">Zinc</keyword>
<dbReference type="InterPro" id="IPR013083">
    <property type="entry name" value="Znf_RING/FYVE/PHD"/>
</dbReference>
<evidence type="ECO:0000256" key="6">
    <source>
        <dbReference type="ARBA" id="ARBA00022833"/>
    </source>
</evidence>
<keyword evidence="3" id="KW-0677">Repeat</keyword>
<evidence type="ECO:0000256" key="3">
    <source>
        <dbReference type="ARBA" id="ARBA00022737"/>
    </source>
</evidence>
<dbReference type="WBParaSite" id="HPLM_0000062401-mRNA-1">
    <property type="protein sequence ID" value="HPLM_0000062401-mRNA-1"/>
    <property type="gene ID" value="HPLM_0000062401"/>
</dbReference>
<feature type="compositionally biased region" description="Low complexity" evidence="10">
    <location>
        <begin position="353"/>
        <end position="370"/>
    </location>
</feature>
<keyword evidence="4" id="KW-0227">DNA damage</keyword>
<dbReference type="OMA" id="SHVWELP"/>
<dbReference type="GO" id="GO:0008270">
    <property type="term" value="F:zinc ion binding"/>
    <property type="evidence" value="ECO:0007669"/>
    <property type="project" value="UniProtKB-KW"/>
</dbReference>
<reference evidence="12 13" key="2">
    <citation type="submission" date="2018-11" db="EMBL/GenBank/DDBJ databases">
        <authorList>
            <consortium name="Pathogen Informatics"/>
        </authorList>
    </citation>
    <scope>NUCLEOTIDE SEQUENCE [LARGE SCALE GENOMIC DNA]</scope>
    <source>
        <strain evidence="12 13">MHpl1</strain>
    </source>
</reference>
<keyword evidence="8" id="KW-0539">Nucleus</keyword>
<evidence type="ECO:0000313" key="13">
    <source>
        <dbReference type="Proteomes" id="UP000268014"/>
    </source>
</evidence>
<protein>
    <submittedName>
        <fullName evidence="14">RING-type domain-containing protein</fullName>
    </submittedName>
</protein>
<evidence type="ECO:0000259" key="11">
    <source>
        <dbReference type="PROSITE" id="PS50089"/>
    </source>
</evidence>
<keyword evidence="13" id="KW-1185">Reference proteome</keyword>
<evidence type="ECO:0000313" key="12">
    <source>
        <dbReference type="EMBL" id="VDO05899.1"/>
    </source>
</evidence>
<dbReference type="GO" id="GO:0031436">
    <property type="term" value="C:BRCA1-BARD1 complex"/>
    <property type="evidence" value="ECO:0007669"/>
    <property type="project" value="TreeGrafter"/>
</dbReference>
<evidence type="ECO:0000256" key="8">
    <source>
        <dbReference type="ARBA" id="ARBA00023242"/>
    </source>
</evidence>
<dbReference type="Pfam" id="PF13445">
    <property type="entry name" value="zf-RING_UBOX"/>
    <property type="match status" value="1"/>
</dbReference>
<dbReference type="PANTHER" id="PTHR13763">
    <property type="entry name" value="BREAST CANCER TYPE 1 SUSCEPTIBILITY PROTEIN BRCA1"/>
    <property type="match status" value="1"/>
</dbReference>
<dbReference type="OrthoDB" id="5790173at2759"/>
<evidence type="ECO:0000313" key="14">
    <source>
        <dbReference type="WBParaSite" id="HPLM_0000062401-mRNA-1"/>
    </source>
</evidence>